<protein>
    <submittedName>
        <fullName evidence="5">Secretion protein HlyD family (Modular protein)</fullName>
    </submittedName>
</protein>
<dbReference type="NCBIfam" id="TIGR01730">
    <property type="entry name" value="RND_mfp"/>
    <property type="match status" value="1"/>
</dbReference>
<dbReference type="GO" id="GO:1990281">
    <property type="term" value="C:efflux pump complex"/>
    <property type="evidence" value="ECO:0007669"/>
    <property type="project" value="TreeGrafter"/>
</dbReference>
<accession>A0A0S4LKV9</accession>
<sequence>MKINSNPRWRFLDGWNDGGECTMVRMDSESFLRYIRNGLRFCRCVRWVSICLAVSWCGWPIASDASDNLACIMKPYTEVSIGSPVEGIIQTVHVERGDWVTKGQAVVTLEASVERATVELAKAKAEAEATLKSIQAKMAFSARKLERATDLYKSNSIAKHEFDEAQTEKVLVETAYLEATEKKRIDELEWHRATAALNLRTISSPLTGVVVDRLLSPGELAGKMPILKLAQINPLRIEVFAPLSLLGKITLGMKADVHPEGGGSTTYQAHVTVVNRVVDSASGTFGVRLEMPNPNNALPAGLACTVKFQTAK</sequence>
<dbReference type="InterPro" id="IPR058792">
    <property type="entry name" value="Beta-barrel_RND_2"/>
</dbReference>
<dbReference type="Gene3D" id="1.10.287.470">
    <property type="entry name" value="Helix hairpin bin"/>
    <property type="match status" value="1"/>
</dbReference>
<evidence type="ECO:0000259" key="3">
    <source>
        <dbReference type="Pfam" id="PF25954"/>
    </source>
</evidence>
<evidence type="ECO:0000256" key="1">
    <source>
        <dbReference type="ARBA" id="ARBA00009477"/>
    </source>
</evidence>
<dbReference type="InterPro" id="IPR006143">
    <property type="entry name" value="RND_pump_MFP"/>
</dbReference>
<evidence type="ECO:0000259" key="4">
    <source>
        <dbReference type="Pfam" id="PF25973"/>
    </source>
</evidence>
<dbReference type="Pfam" id="PF25954">
    <property type="entry name" value="Beta-barrel_RND_2"/>
    <property type="match status" value="1"/>
</dbReference>
<dbReference type="Gene3D" id="2.40.30.170">
    <property type="match status" value="1"/>
</dbReference>
<feature type="domain" description="CusB-like beta-barrel" evidence="3">
    <location>
        <begin position="239"/>
        <end position="311"/>
    </location>
</feature>
<evidence type="ECO:0000313" key="5">
    <source>
        <dbReference type="EMBL" id="CUS37534.1"/>
    </source>
</evidence>
<feature type="domain" description="CzcB-like barrel-sandwich hybrid" evidence="4">
    <location>
        <begin position="80"/>
        <end position="220"/>
    </location>
</feature>
<feature type="coiled-coil region" evidence="2">
    <location>
        <begin position="106"/>
        <end position="133"/>
    </location>
</feature>
<reference evidence="5 6" key="1">
    <citation type="submission" date="2015-10" db="EMBL/GenBank/DDBJ databases">
        <authorList>
            <person name="Gilbert D.G."/>
        </authorList>
    </citation>
    <scope>NUCLEOTIDE SEQUENCE [LARGE SCALE GENOMIC DNA]</scope>
    <source>
        <strain evidence="5">COMA1</strain>
    </source>
</reference>
<dbReference type="Proteomes" id="UP000199032">
    <property type="component" value="Unassembled WGS sequence"/>
</dbReference>
<dbReference type="PANTHER" id="PTHR30469:SF15">
    <property type="entry name" value="HLYD FAMILY OF SECRETION PROTEINS"/>
    <property type="match status" value="1"/>
</dbReference>
<evidence type="ECO:0000313" key="6">
    <source>
        <dbReference type="Proteomes" id="UP000199032"/>
    </source>
</evidence>
<dbReference type="SUPFAM" id="SSF111369">
    <property type="entry name" value="HlyD-like secretion proteins"/>
    <property type="match status" value="1"/>
</dbReference>
<keyword evidence="2" id="KW-0175">Coiled coil</keyword>
<dbReference type="STRING" id="1742972.COMA1_40104"/>
<dbReference type="Gene3D" id="2.40.50.100">
    <property type="match status" value="1"/>
</dbReference>
<name>A0A0S4LKV9_9BACT</name>
<dbReference type="GO" id="GO:0015562">
    <property type="term" value="F:efflux transmembrane transporter activity"/>
    <property type="evidence" value="ECO:0007669"/>
    <property type="project" value="TreeGrafter"/>
</dbReference>
<proteinExistence type="inferred from homology"/>
<dbReference type="Pfam" id="PF25973">
    <property type="entry name" value="BSH_CzcB"/>
    <property type="match status" value="1"/>
</dbReference>
<gene>
    <name evidence="5" type="ORF">COMA1_40104</name>
</gene>
<keyword evidence="6" id="KW-1185">Reference proteome</keyword>
<dbReference type="PANTHER" id="PTHR30469">
    <property type="entry name" value="MULTIDRUG RESISTANCE PROTEIN MDTA"/>
    <property type="match status" value="1"/>
</dbReference>
<evidence type="ECO:0000256" key="2">
    <source>
        <dbReference type="SAM" id="Coils"/>
    </source>
</evidence>
<organism evidence="5 6">
    <name type="scientific">Candidatus Nitrospira nitrosa</name>
    <dbReference type="NCBI Taxonomy" id="1742972"/>
    <lineage>
        <taxon>Bacteria</taxon>
        <taxon>Pseudomonadati</taxon>
        <taxon>Nitrospirota</taxon>
        <taxon>Nitrospiria</taxon>
        <taxon>Nitrospirales</taxon>
        <taxon>Nitrospiraceae</taxon>
        <taxon>Nitrospira</taxon>
    </lineage>
</organism>
<dbReference type="InterPro" id="IPR058647">
    <property type="entry name" value="BSH_CzcB-like"/>
</dbReference>
<dbReference type="AlphaFoldDB" id="A0A0S4LKV9"/>
<comment type="similarity">
    <text evidence="1">Belongs to the membrane fusion protein (MFP) (TC 8.A.1) family.</text>
</comment>
<dbReference type="EMBL" id="CZQA01000010">
    <property type="protein sequence ID" value="CUS37534.1"/>
    <property type="molecule type" value="Genomic_DNA"/>
</dbReference>